<keyword evidence="6" id="KW-0472">Membrane</keyword>
<evidence type="ECO:0000256" key="3">
    <source>
        <dbReference type="ARBA" id="ARBA00022452"/>
    </source>
</evidence>
<dbReference type="AlphaFoldDB" id="S7WL70"/>
<gene>
    <name evidence="10" type="ORF">L292_0318</name>
</gene>
<evidence type="ECO:0000256" key="7">
    <source>
        <dbReference type="ARBA" id="ARBA00023237"/>
    </source>
</evidence>
<dbReference type="GO" id="GO:0009986">
    <property type="term" value="C:cell surface"/>
    <property type="evidence" value="ECO:0007669"/>
    <property type="project" value="UniProtKB-SubCell"/>
</dbReference>
<evidence type="ECO:0000256" key="5">
    <source>
        <dbReference type="ARBA" id="ARBA00022729"/>
    </source>
</evidence>
<evidence type="ECO:0000256" key="8">
    <source>
        <dbReference type="SAM" id="MobiDB-lite"/>
    </source>
</evidence>
<dbReference type="Proteomes" id="UP000018420">
    <property type="component" value="Unassembled WGS sequence"/>
</dbReference>
<evidence type="ECO:0000313" key="11">
    <source>
        <dbReference type="Proteomes" id="UP000018420"/>
    </source>
</evidence>
<dbReference type="InterPro" id="IPR005594">
    <property type="entry name" value="YadA_C"/>
</dbReference>
<evidence type="ECO:0000313" key="10">
    <source>
        <dbReference type="EMBL" id="EPR83951.1"/>
    </source>
</evidence>
<reference evidence="10 11" key="1">
    <citation type="submission" date="2013-05" db="EMBL/GenBank/DDBJ databases">
        <title>Genome assembly of Acinetobacter junii MTCC 11364.</title>
        <authorList>
            <person name="Khatri I."/>
            <person name="Singh N.K."/>
            <person name="Subramanian S."/>
            <person name="Mayilraj S."/>
        </authorList>
    </citation>
    <scope>NUCLEOTIDE SEQUENCE [LARGE SCALE GENOMIC DNA]</scope>
    <source>
        <strain evidence="10 11">MTCC 11364</strain>
    </source>
</reference>
<keyword evidence="3" id="KW-1134">Transmembrane beta strand</keyword>
<evidence type="ECO:0000256" key="1">
    <source>
        <dbReference type="ARBA" id="ARBA00004241"/>
    </source>
</evidence>
<dbReference type="SUPFAM" id="SSF54523">
    <property type="entry name" value="Pili subunits"/>
    <property type="match status" value="1"/>
</dbReference>
<dbReference type="GO" id="GO:0009279">
    <property type="term" value="C:cell outer membrane"/>
    <property type="evidence" value="ECO:0007669"/>
    <property type="project" value="UniProtKB-SubCell"/>
</dbReference>
<keyword evidence="5" id="KW-0732">Signal</keyword>
<feature type="region of interest" description="Disordered" evidence="8">
    <location>
        <begin position="1"/>
        <end position="22"/>
    </location>
</feature>
<comment type="subcellular location">
    <subcellularLocation>
        <location evidence="2">Cell outer membrane</location>
    </subcellularLocation>
    <subcellularLocation>
        <location evidence="1">Cell surface</location>
    </subcellularLocation>
</comment>
<keyword evidence="4" id="KW-0812">Transmembrane</keyword>
<comment type="caution">
    <text evidence="10">The sequence shown here is derived from an EMBL/GenBank/DDBJ whole genome shotgun (WGS) entry which is preliminary data.</text>
</comment>
<dbReference type="PATRIC" id="fig|1330047.3.peg.2201"/>
<proteinExistence type="predicted"/>
<name>S7WL70_ACIJU</name>
<dbReference type="EMBL" id="ASYZ01000118">
    <property type="protein sequence ID" value="EPR83951.1"/>
    <property type="molecule type" value="Genomic_DNA"/>
</dbReference>
<protein>
    <recommendedName>
        <fullName evidence="9">Trimeric autotransporter adhesin YadA-like C-terminal membrane anchor domain-containing protein</fullName>
    </recommendedName>
</protein>
<sequence>MGAEVAYQTNEKETWDEKTTSKDGATVYAADKRSDETNVKVFSVGKNALHRESVTTESSESVETEFDRLNGDVLFVDGKPVVLSVDSNKSASSVTDRLFQDGQDKANEQIKTSSYEGNRKNAAGVVQGTWAGHDNSTTVDYAAGQALANTFVQDQADEVTAKAVTTNVGFNYDGTAKANIGSNTLRDNGTVDAGLAVKDAQAGDIVVDTKLDTSNKEDTKTYQDGGVKALESTTVATNVQTVTYADGTTGTIKSAANNQESTVTLFNKGKADKYREAVNTTQAETTGKTYKTDADGDIILANGKPVEQGTSSDKQTVKTTENLYQIGQERKTDTVVVTDTSEKTANVDGSGRDLTAKATDERIEYRAGQKDGKESEVNGTTSSELKVTNTDKTGYTYKVNGKTSNVTNATEMHLLATRDVKSVQKSEWTESLAASGKNAVSITRGNEVVNRTDESRTGTVYGSETVTAATGTTTVAKKEVDVTDKFGTFESSTLSRTETKVAADKSSTVNTKTRAESVDGVVLTSTQTNTDAAGKAVTSTRTTSLNSTTGLTTDQITLNGKDLQTELNRMGNNIDDVQRTAYRGIAIALAAQQAVPNIAPGQVAVFGGVGHYEGETAGSIGVVTSFTDRISASGAFGFAGGSEFGGRVGVAYVFGGK</sequence>
<dbReference type="Pfam" id="PF03895">
    <property type="entry name" value="YadA_anchor"/>
    <property type="match status" value="1"/>
</dbReference>
<keyword evidence="7" id="KW-0998">Cell outer membrane</keyword>
<feature type="domain" description="Trimeric autotransporter adhesin YadA-like C-terminal membrane anchor" evidence="9">
    <location>
        <begin position="599"/>
        <end position="654"/>
    </location>
</feature>
<dbReference type="InterPro" id="IPR045584">
    <property type="entry name" value="Pilin-like"/>
</dbReference>
<evidence type="ECO:0000256" key="6">
    <source>
        <dbReference type="ARBA" id="ARBA00023136"/>
    </source>
</evidence>
<evidence type="ECO:0000259" key="9">
    <source>
        <dbReference type="Pfam" id="PF03895"/>
    </source>
</evidence>
<accession>S7WL70</accession>
<evidence type="ECO:0000256" key="2">
    <source>
        <dbReference type="ARBA" id="ARBA00004442"/>
    </source>
</evidence>
<dbReference type="Gene3D" id="3.30.1300.30">
    <property type="entry name" value="GSPII I/J protein-like"/>
    <property type="match status" value="1"/>
</dbReference>
<organism evidence="10 11">
    <name type="scientific">Acinetobacter junii CIP 107470 = MTCC 11364</name>
    <dbReference type="NCBI Taxonomy" id="1217666"/>
    <lineage>
        <taxon>Bacteria</taxon>
        <taxon>Pseudomonadati</taxon>
        <taxon>Pseudomonadota</taxon>
        <taxon>Gammaproteobacteria</taxon>
        <taxon>Moraxellales</taxon>
        <taxon>Moraxellaceae</taxon>
        <taxon>Acinetobacter</taxon>
    </lineage>
</organism>
<feature type="compositionally biased region" description="Basic and acidic residues" evidence="8">
    <location>
        <begin position="10"/>
        <end position="21"/>
    </location>
</feature>
<evidence type="ECO:0000256" key="4">
    <source>
        <dbReference type="ARBA" id="ARBA00022692"/>
    </source>
</evidence>
<dbReference type="RefSeq" id="WP_004912682.1">
    <property type="nucleotide sequence ID" value="NZ_KB849609.1"/>
</dbReference>